<keyword evidence="3" id="KW-1185">Reference proteome</keyword>
<dbReference type="Gramene" id="OQU82222">
    <property type="protein sequence ID" value="OQU82222"/>
    <property type="gene ID" value="SORBI_3006G195750"/>
</dbReference>
<protein>
    <submittedName>
        <fullName evidence="2">Uncharacterized protein</fullName>
    </submittedName>
</protein>
<reference evidence="2 3" key="1">
    <citation type="journal article" date="2009" name="Nature">
        <title>The Sorghum bicolor genome and the diversification of grasses.</title>
        <authorList>
            <person name="Paterson A.H."/>
            <person name="Bowers J.E."/>
            <person name="Bruggmann R."/>
            <person name="Dubchak I."/>
            <person name="Grimwood J."/>
            <person name="Gundlach H."/>
            <person name="Haberer G."/>
            <person name="Hellsten U."/>
            <person name="Mitros T."/>
            <person name="Poliakov A."/>
            <person name="Schmutz J."/>
            <person name="Spannagl M."/>
            <person name="Tang H."/>
            <person name="Wang X."/>
            <person name="Wicker T."/>
            <person name="Bharti A.K."/>
            <person name="Chapman J."/>
            <person name="Feltus F.A."/>
            <person name="Gowik U."/>
            <person name="Grigoriev I.V."/>
            <person name="Lyons E."/>
            <person name="Maher C.A."/>
            <person name="Martis M."/>
            <person name="Narechania A."/>
            <person name="Otillar R.P."/>
            <person name="Penning B.W."/>
            <person name="Salamov A.A."/>
            <person name="Wang Y."/>
            <person name="Zhang L."/>
            <person name="Carpita N.C."/>
            <person name="Freeling M."/>
            <person name="Gingle A.R."/>
            <person name="Hash C.T."/>
            <person name="Keller B."/>
            <person name="Klein P."/>
            <person name="Kresovich S."/>
            <person name="McCann M.C."/>
            <person name="Ming R."/>
            <person name="Peterson D.G."/>
            <person name="Mehboob-ur-Rahman"/>
            <person name="Ware D."/>
            <person name="Westhoff P."/>
            <person name="Mayer K.F."/>
            <person name="Messing J."/>
            <person name="Rokhsar D.S."/>
        </authorList>
    </citation>
    <scope>NUCLEOTIDE SEQUENCE [LARGE SCALE GENOMIC DNA]</scope>
    <source>
        <strain evidence="3">cv. BTx623</strain>
    </source>
</reference>
<keyword evidence="1" id="KW-1133">Transmembrane helix</keyword>
<dbReference type="AlphaFoldDB" id="A0A1Z5RER4"/>
<evidence type="ECO:0000256" key="1">
    <source>
        <dbReference type="SAM" id="Phobius"/>
    </source>
</evidence>
<keyword evidence="1" id="KW-0812">Transmembrane</keyword>
<evidence type="ECO:0000313" key="2">
    <source>
        <dbReference type="EMBL" id="OQU82222.1"/>
    </source>
</evidence>
<accession>A0A1Z5RER4</accession>
<sequence length="119" mass="13795">MVVKPSRCLLAPPLSSCRFSFNLVKQRSIHPETLIGCFLLLVRTFFLLGWILFFLVLSSHSIYCGFACSDQSESIRSDLNWFVLLVRIPFFAWMGPVVPRFPFCSLLCYQPESIHPWFD</sequence>
<gene>
    <name evidence="2" type="ORF">SORBI_3006G195750</name>
</gene>
<dbReference type="EMBL" id="CM000765">
    <property type="protein sequence ID" value="OQU82222.1"/>
    <property type="molecule type" value="Genomic_DNA"/>
</dbReference>
<reference evidence="3" key="2">
    <citation type="journal article" date="2018" name="Plant J.">
        <title>The Sorghum bicolor reference genome: improved assembly, gene annotations, a transcriptome atlas, and signatures of genome organization.</title>
        <authorList>
            <person name="McCormick R.F."/>
            <person name="Truong S.K."/>
            <person name="Sreedasyam A."/>
            <person name="Jenkins J."/>
            <person name="Shu S."/>
            <person name="Sims D."/>
            <person name="Kennedy M."/>
            <person name="Amirebrahimi M."/>
            <person name="Weers B.D."/>
            <person name="McKinley B."/>
            <person name="Mattison A."/>
            <person name="Morishige D.T."/>
            <person name="Grimwood J."/>
            <person name="Schmutz J."/>
            <person name="Mullet J.E."/>
        </authorList>
    </citation>
    <scope>NUCLEOTIDE SEQUENCE [LARGE SCALE GENOMIC DNA]</scope>
    <source>
        <strain evidence="3">cv. BTx623</strain>
    </source>
</reference>
<evidence type="ECO:0000313" key="3">
    <source>
        <dbReference type="Proteomes" id="UP000000768"/>
    </source>
</evidence>
<name>A0A1Z5RER4_SORBI</name>
<keyword evidence="1" id="KW-0472">Membrane</keyword>
<dbReference type="InParanoid" id="A0A1Z5RER4"/>
<proteinExistence type="predicted"/>
<organism evidence="2 3">
    <name type="scientific">Sorghum bicolor</name>
    <name type="common">Sorghum</name>
    <name type="synonym">Sorghum vulgare</name>
    <dbReference type="NCBI Taxonomy" id="4558"/>
    <lineage>
        <taxon>Eukaryota</taxon>
        <taxon>Viridiplantae</taxon>
        <taxon>Streptophyta</taxon>
        <taxon>Embryophyta</taxon>
        <taxon>Tracheophyta</taxon>
        <taxon>Spermatophyta</taxon>
        <taxon>Magnoliopsida</taxon>
        <taxon>Liliopsida</taxon>
        <taxon>Poales</taxon>
        <taxon>Poaceae</taxon>
        <taxon>PACMAD clade</taxon>
        <taxon>Panicoideae</taxon>
        <taxon>Andropogonodae</taxon>
        <taxon>Andropogoneae</taxon>
        <taxon>Sorghinae</taxon>
        <taxon>Sorghum</taxon>
    </lineage>
</organism>
<feature type="transmembrane region" description="Helical" evidence="1">
    <location>
        <begin position="33"/>
        <end position="58"/>
    </location>
</feature>
<dbReference type="Proteomes" id="UP000000768">
    <property type="component" value="Chromosome 6"/>
</dbReference>